<reference evidence="2 3" key="1">
    <citation type="journal article" date="2016" name="Nat. Commun.">
        <title>Thousands of microbial genomes shed light on interconnected biogeochemical processes in an aquifer system.</title>
        <authorList>
            <person name="Anantharaman K."/>
            <person name="Brown C.T."/>
            <person name="Hug L.A."/>
            <person name="Sharon I."/>
            <person name="Castelle C.J."/>
            <person name="Probst A.J."/>
            <person name="Thomas B.C."/>
            <person name="Singh A."/>
            <person name="Wilkins M.J."/>
            <person name="Karaoz U."/>
            <person name="Brodie E.L."/>
            <person name="Williams K.H."/>
            <person name="Hubbard S.S."/>
            <person name="Banfield J.F."/>
        </authorList>
    </citation>
    <scope>NUCLEOTIDE SEQUENCE [LARGE SCALE GENOMIC DNA]</scope>
</reference>
<accession>A0A1F6DCP8</accession>
<evidence type="ECO:0000313" key="2">
    <source>
        <dbReference type="EMBL" id="OGG59165.1"/>
    </source>
</evidence>
<dbReference type="STRING" id="1798492.A3C89_02040"/>
<name>A0A1F6DCP8_9BACT</name>
<dbReference type="GO" id="GO:0006355">
    <property type="term" value="P:regulation of DNA-templated transcription"/>
    <property type="evidence" value="ECO:0007669"/>
    <property type="project" value="InterPro"/>
</dbReference>
<gene>
    <name evidence="2" type="ORF">A3C89_02040</name>
</gene>
<dbReference type="Gene3D" id="1.10.1220.10">
    <property type="entry name" value="Met repressor-like"/>
    <property type="match status" value="1"/>
</dbReference>
<dbReference type="InterPro" id="IPR007337">
    <property type="entry name" value="RelB/DinJ"/>
</dbReference>
<feature type="region of interest" description="Disordered" evidence="1">
    <location>
        <begin position="64"/>
        <end position="89"/>
    </location>
</feature>
<comment type="caution">
    <text evidence="2">The sequence shown here is derived from an EMBL/GenBank/DDBJ whole genome shotgun (WGS) entry which is preliminary data.</text>
</comment>
<protein>
    <recommendedName>
        <fullName evidence="4">Damage-inducible protein J</fullName>
    </recommendedName>
</protein>
<proteinExistence type="predicted"/>
<dbReference type="AlphaFoldDB" id="A0A1F6DCP8"/>
<organism evidence="2 3">
    <name type="scientific">Candidatus Kaiserbacteria bacterium RIFCSPHIGHO2_02_FULL_50_50</name>
    <dbReference type="NCBI Taxonomy" id="1798492"/>
    <lineage>
        <taxon>Bacteria</taxon>
        <taxon>Candidatus Kaiseribacteriota</taxon>
    </lineage>
</organism>
<dbReference type="Proteomes" id="UP000178794">
    <property type="component" value="Unassembled WGS sequence"/>
</dbReference>
<feature type="compositionally biased region" description="Polar residues" evidence="1">
    <location>
        <begin position="71"/>
        <end position="80"/>
    </location>
</feature>
<sequence length="89" mass="9878">MKTAMLNIKIDPRVKMDAQLVADELGFSLSSIISATLKNLARTKTVSFSLLEPTPLLQDAIRASRKERQDTTPQHFTSASAMMDSLVRE</sequence>
<dbReference type="Pfam" id="PF04221">
    <property type="entry name" value="RelB"/>
    <property type="match status" value="1"/>
</dbReference>
<evidence type="ECO:0000313" key="3">
    <source>
        <dbReference type="Proteomes" id="UP000178794"/>
    </source>
</evidence>
<evidence type="ECO:0000256" key="1">
    <source>
        <dbReference type="SAM" id="MobiDB-lite"/>
    </source>
</evidence>
<dbReference type="InterPro" id="IPR013321">
    <property type="entry name" value="Arc_rbn_hlx_hlx"/>
</dbReference>
<evidence type="ECO:0008006" key="4">
    <source>
        <dbReference type="Google" id="ProtNLM"/>
    </source>
</evidence>
<dbReference type="EMBL" id="MFLF01000020">
    <property type="protein sequence ID" value="OGG59165.1"/>
    <property type="molecule type" value="Genomic_DNA"/>
</dbReference>